<proteinExistence type="predicted"/>
<sequence length="66" mass="7471">MKTKRFKNLCPHTNSEMEISVLYQEVPMTGTLTKHFKKSDFICSKLSACPYGQKKCPVFLSAPTSL</sequence>
<dbReference type="RefSeq" id="WP_077325520.1">
    <property type="nucleotide sequence ID" value="NZ_CP012098.1"/>
</dbReference>
<gene>
    <name evidence="1" type="ORF">DO83_02665</name>
</gene>
<name>A0A1Q2C4F3_ANAHA</name>
<protein>
    <submittedName>
        <fullName evidence="1">Uncharacterized protein</fullName>
    </submittedName>
</protein>
<dbReference type="Proteomes" id="UP000188159">
    <property type="component" value="Chromosome"/>
</dbReference>
<reference evidence="1 2" key="1">
    <citation type="journal article" date="2016" name="Sci. Rep.">
        <title>Accelerated dysbiosis of gut microbiota during aggravation of DSS-induced colitis by a butyrate-producing bacterium.</title>
        <authorList>
            <person name="Zhang Q."/>
            <person name="Wu Y."/>
            <person name="Wang J."/>
            <person name="Wu G."/>
            <person name="Long W."/>
            <person name="Xue Z."/>
            <person name="Wang L."/>
            <person name="Zhang X."/>
            <person name="Pang X."/>
            <person name="Zhao Y."/>
            <person name="Zhao L."/>
            <person name="Zhang C."/>
        </authorList>
    </citation>
    <scope>NUCLEOTIDE SEQUENCE [LARGE SCALE GENOMIC DNA]</scope>
    <source>
        <strain evidence="1 2">BPB5</strain>
    </source>
</reference>
<evidence type="ECO:0000313" key="1">
    <source>
        <dbReference type="EMBL" id="AQP38607.1"/>
    </source>
</evidence>
<evidence type="ECO:0000313" key="2">
    <source>
        <dbReference type="Proteomes" id="UP000188159"/>
    </source>
</evidence>
<accession>A0A1Q2C4F3</accession>
<organism evidence="1 2">
    <name type="scientific">Anaerostipes hadrus</name>
    <dbReference type="NCBI Taxonomy" id="649756"/>
    <lineage>
        <taxon>Bacteria</taxon>
        <taxon>Bacillati</taxon>
        <taxon>Bacillota</taxon>
        <taxon>Clostridia</taxon>
        <taxon>Lachnospirales</taxon>
        <taxon>Lachnospiraceae</taxon>
        <taxon>Anaerostipes</taxon>
    </lineage>
</organism>
<dbReference type="EMBL" id="CP012098">
    <property type="protein sequence ID" value="AQP38607.1"/>
    <property type="molecule type" value="Genomic_DNA"/>
</dbReference>
<dbReference type="AlphaFoldDB" id="A0A1Q2C4F3"/>